<evidence type="ECO:0000256" key="1">
    <source>
        <dbReference type="ARBA" id="ARBA00022741"/>
    </source>
</evidence>
<dbReference type="FunFam" id="1.20.58.420:FF:000003">
    <property type="entry name" value="ATLastiN (Endoplasmic reticulum GTPase) related"/>
    <property type="match status" value="1"/>
</dbReference>
<dbReference type="SUPFAM" id="SSF48340">
    <property type="entry name" value="Interferon-induced guanylate-binding protein 1 (GBP1), C-terminal domain"/>
    <property type="match status" value="1"/>
</dbReference>
<dbReference type="InterPro" id="IPR036543">
    <property type="entry name" value="Guanylate-bd_C_sf"/>
</dbReference>
<name>A0AAN5CUB2_9BILA</name>
<keyword evidence="5" id="KW-1133">Transmembrane helix</keyword>
<dbReference type="InterPro" id="IPR030386">
    <property type="entry name" value="G_GB1_RHD3_dom"/>
</dbReference>
<dbReference type="PROSITE" id="PS51715">
    <property type="entry name" value="G_GB1_RHD3"/>
    <property type="match status" value="1"/>
</dbReference>
<evidence type="ECO:0000256" key="2">
    <source>
        <dbReference type="ARBA" id="ARBA00022801"/>
    </source>
</evidence>
<keyword evidence="2" id="KW-0378">Hydrolase</keyword>
<keyword evidence="1" id="KW-0547">Nucleotide-binding</keyword>
<feature type="domain" description="GB1/RHD3-type G" evidence="6">
    <location>
        <begin position="69"/>
        <end position="322"/>
    </location>
</feature>
<dbReference type="SUPFAM" id="SSF52540">
    <property type="entry name" value="P-loop containing nucleoside triphosphate hydrolases"/>
    <property type="match status" value="1"/>
</dbReference>
<dbReference type="EMBL" id="BTRK01000004">
    <property type="protein sequence ID" value="GMR50771.1"/>
    <property type="molecule type" value="Genomic_DNA"/>
</dbReference>
<evidence type="ECO:0000256" key="3">
    <source>
        <dbReference type="ARBA" id="ARBA00023134"/>
    </source>
</evidence>
<dbReference type="Gene3D" id="1.20.58.420">
    <property type="entry name" value="AHSP"/>
    <property type="match status" value="1"/>
</dbReference>
<sequence>LLQSRVVARMSFEFDLTAPFQPEFTTKDQITNRHKIRPVQILVPSASGDRFRLNENGLRSVLGHSSIQNRKIVIVSVAGAFRKGKSFLLNFFLEYLYALQKSQQNGTPLDWLGEETQVHGFHWRSGAKRDTIGIWMWGEPIMIESASGENLAVVLLDTQGAFDNQSTYQQCTTIFALSTILSSLQIYNVVDAIQEDSLQNLSLFVEYGRLAMQHARQFGTPFQSLCFCVRDYKAPDDFYFGEEGGSQYLDHVLQTSDEQPAELRATRDQLSSCFDKLLCYLLPHPGHRVAERGSFRGHVKDLRPLFKDHMAKMVESLLSPEALRPKIVNGKPATCKRMIQYFKEYAATFDSSSMPLPMNILQANARLLNYEATQDAKNIYCRLMDRSTSGHSMLPEKKLLEEHIRCGIAAVNTYDKHPKIIADAGDRKENHEKLQELINDEYERYKRVNSAKKVPGCVHTLTACGDSVLLGLGLGTAASSAVVGTVFALAAGMGSAGIVAIPISLVTLTGIWLYVYTKPFFTRCMSRREREDRLLESDRKDTDRI</sequence>
<dbReference type="PANTHER" id="PTHR10751">
    <property type="entry name" value="GUANYLATE BINDING PROTEIN"/>
    <property type="match status" value="1"/>
</dbReference>
<keyword evidence="5" id="KW-0472">Membrane</keyword>
<comment type="caution">
    <text evidence="7">The sequence shown here is derived from an EMBL/GenBank/DDBJ whole genome shotgun (WGS) entry which is preliminary data.</text>
</comment>
<feature type="non-terminal residue" evidence="7">
    <location>
        <position position="1"/>
    </location>
</feature>
<keyword evidence="8" id="KW-1185">Reference proteome</keyword>
<proteinExistence type="inferred from homology"/>
<feature type="transmembrane region" description="Helical" evidence="5">
    <location>
        <begin position="468"/>
        <end position="490"/>
    </location>
</feature>
<comment type="similarity">
    <text evidence="4">Belongs to the TRAFAC class dynamin-like GTPase superfamily. GB1/RHD3 GTPase family.</text>
</comment>
<evidence type="ECO:0000259" key="6">
    <source>
        <dbReference type="PROSITE" id="PS51715"/>
    </source>
</evidence>
<dbReference type="AlphaFoldDB" id="A0AAN5CUB2"/>
<dbReference type="Gene3D" id="3.40.50.300">
    <property type="entry name" value="P-loop containing nucleotide triphosphate hydrolases"/>
    <property type="match status" value="1"/>
</dbReference>
<evidence type="ECO:0000256" key="4">
    <source>
        <dbReference type="PROSITE-ProRule" id="PRU01052"/>
    </source>
</evidence>
<dbReference type="GO" id="GO:0005525">
    <property type="term" value="F:GTP binding"/>
    <property type="evidence" value="ECO:0007669"/>
    <property type="project" value="UniProtKB-KW"/>
</dbReference>
<dbReference type="FunFam" id="3.40.50.300:FF:002707">
    <property type="entry name" value="ATLastiN (Endoplasmic reticulum GTPase) related"/>
    <property type="match status" value="1"/>
</dbReference>
<dbReference type="Proteomes" id="UP001328107">
    <property type="component" value="Unassembled WGS sequence"/>
</dbReference>
<evidence type="ECO:0000313" key="8">
    <source>
        <dbReference type="Proteomes" id="UP001328107"/>
    </source>
</evidence>
<dbReference type="GO" id="GO:0003924">
    <property type="term" value="F:GTPase activity"/>
    <property type="evidence" value="ECO:0007669"/>
    <property type="project" value="InterPro"/>
</dbReference>
<evidence type="ECO:0000256" key="5">
    <source>
        <dbReference type="SAM" id="Phobius"/>
    </source>
</evidence>
<keyword evidence="5" id="KW-0812">Transmembrane</keyword>
<dbReference type="InterPro" id="IPR015894">
    <property type="entry name" value="Guanylate-bd_N"/>
</dbReference>
<dbReference type="Pfam" id="PF02263">
    <property type="entry name" value="GBP"/>
    <property type="match status" value="1"/>
</dbReference>
<organism evidence="7 8">
    <name type="scientific">Pristionchus mayeri</name>
    <dbReference type="NCBI Taxonomy" id="1317129"/>
    <lineage>
        <taxon>Eukaryota</taxon>
        <taxon>Metazoa</taxon>
        <taxon>Ecdysozoa</taxon>
        <taxon>Nematoda</taxon>
        <taxon>Chromadorea</taxon>
        <taxon>Rhabditida</taxon>
        <taxon>Rhabditina</taxon>
        <taxon>Diplogasteromorpha</taxon>
        <taxon>Diplogasteroidea</taxon>
        <taxon>Neodiplogasteridae</taxon>
        <taxon>Pristionchus</taxon>
    </lineage>
</organism>
<evidence type="ECO:0000313" key="7">
    <source>
        <dbReference type="EMBL" id="GMR50771.1"/>
    </source>
</evidence>
<gene>
    <name evidence="7" type="ORF">PMAYCL1PPCAC_20966</name>
</gene>
<dbReference type="CDD" id="cd01851">
    <property type="entry name" value="GBP"/>
    <property type="match status" value="1"/>
</dbReference>
<keyword evidence="3" id="KW-0342">GTP-binding</keyword>
<accession>A0AAN5CUB2</accession>
<dbReference type="InterPro" id="IPR027417">
    <property type="entry name" value="P-loop_NTPase"/>
</dbReference>
<protein>
    <recommendedName>
        <fullName evidence="6">GB1/RHD3-type G domain-containing protein</fullName>
    </recommendedName>
</protein>
<feature type="transmembrane region" description="Helical" evidence="5">
    <location>
        <begin position="496"/>
        <end position="517"/>
    </location>
</feature>
<reference evidence="8" key="1">
    <citation type="submission" date="2022-10" db="EMBL/GenBank/DDBJ databases">
        <title>Genome assembly of Pristionchus species.</title>
        <authorList>
            <person name="Yoshida K."/>
            <person name="Sommer R.J."/>
        </authorList>
    </citation>
    <scope>NUCLEOTIDE SEQUENCE [LARGE SCALE GENOMIC DNA]</scope>
    <source>
        <strain evidence="8">RS5460</strain>
    </source>
</reference>